<reference evidence="2" key="1">
    <citation type="journal article" date="2019" name="Int. J. Syst. Evol. Microbiol.">
        <title>The Global Catalogue of Microorganisms (GCM) 10K type strain sequencing project: providing services to taxonomists for standard genome sequencing and annotation.</title>
        <authorList>
            <consortium name="The Broad Institute Genomics Platform"/>
            <consortium name="The Broad Institute Genome Sequencing Center for Infectious Disease"/>
            <person name="Wu L."/>
            <person name="Ma J."/>
        </authorList>
    </citation>
    <scope>NUCLEOTIDE SEQUENCE [LARGE SCALE GENOMIC DNA]</scope>
    <source>
        <strain evidence="2">JCM 18081</strain>
    </source>
</reference>
<proteinExistence type="predicted"/>
<evidence type="ECO:0000313" key="1">
    <source>
        <dbReference type="EMBL" id="GAA4828678.1"/>
    </source>
</evidence>
<comment type="caution">
    <text evidence="1">The sequence shown here is derived from an EMBL/GenBank/DDBJ whole genome shotgun (WGS) entry which is preliminary data.</text>
</comment>
<gene>
    <name evidence="1" type="ORF">GCM10023220_71680</name>
</gene>
<accession>A0ABP9D4D3</accession>
<dbReference type="EMBL" id="BAABIG010000163">
    <property type="protein sequence ID" value="GAA4828678.1"/>
    <property type="molecule type" value="Genomic_DNA"/>
</dbReference>
<organism evidence="1 2">
    <name type="scientific">Streptomyces ziwulingensis</name>
    <dbReference type="NCBI Taxonomy" id="1045501"/>
    <lineage>
        <taxon>Bacteria</taxon>
        <taxon>Bacillati</taxon>
        <taxon>Actinomycetota</taxon>
        <taxon>Actinomycetes</taxon>
        <taxon>Kitasatosporales</taxon>
        <taxon>Streptomycetaceae</taxon>
        <taxon>Streptomyces</taxon>
    </lineage>
</organism>
<protein>
    <submittedName>
        <fullName evidence="1">Uncharacterized protein</fullName>
    </submittedName>
</protein>
<dbReference type="Proteomes" id="UP001501265">
    <property type="component" value="Unassembled WGS sequence"/>
</dbReference>
<sequence>MEYTYKEDPNVMLCSKDISFIATGLKEVLSENFPKLKLLIMYLKSVANICNKLKITIP</sequence>
<name>A0ABP9D4D3_9ACTN</name>
<evidence type="ECO:0000313" key="2">
    <source>
        <dbReference type="Proteomes" id="UP001501265"/>
    </source>
</evidence>
<keyword evidence="2" id="KW-1185">Reference proteome</keyword>